<evidence type="ECO:0000256" key="1">
    <source>
        <dbReference type="SAM" id="SignalP"/>
    </source>
</evidence>
<keyword evidence="1" id="KW-0732">Signal</keyword>
<reference evidence="2" key="1">
    <citation type="submission" date="2019-07" db="EMBL/GenBank/DDBJ databases">
        <title>Annotation for the trematode Paragonimus miyazaki's.</title>
        <authorList>
            <person name="Choi Y.-J."/>
        </authorList>
    </citation>
    <scope>NUCLEOTIDE SEQUENCE</scope>
    <source>
        <strain evidence="2">Japan</strain>
    </source>
</reference>
<name>A0A8S9Z2G2_9TREM</name>
<proteinExistence type="predicted"/>
<feature type="chain" id="PRO_5035932631" evidence="1">
    <location>
        <begin position="17"/>
        <end position="244"/>
    </location>
</feature>
<dbReference type="SUPFAM" id="SSF55797">
    <property type="entry name" value="PR-1-like"/>
    <property type="match status" value="1"/>
</dbReference>
<dbReference type="InterPro" id="IPR035940">
    <property type="entry name" value="CAP_sf"/>
</dbReference>
<organism evidence="2 3">
    <name type="scientific">Paragonimus skrjabini miyazakii</name>
    <dbReference type="NCBI Taxonomy" id="59628"/>
    <lineage>
        <taxon>Eukaryota</taxon>
        <taxon>Metazoa</taxon>
        <taxon>Spiralia</taxon>
        <taxon>Lophotrochozoa</taxon>
        <taxon>Platyhelminthes</taxon>
        <taxon>Trematoda</taxon>
        <taxon>Digenea</taxon>
        <taxon>Plagiorchiida</taxon>
        <taxon>Troglotremata</taxon>
        <taxon>Troglotrematidae</taxon>
        <taxon>Paragonimus</taxon>
    </lineage>
</organism>
<evidence type="ECO:0000313" key="2">
    <source>
        <dbReference type="EMBL" id="KAF7257327.1"/>
    </source>
</evidence>
<sequence length="244" mass="28562">MIWCALILCVILLIKGELTQNEKEKTLCFHDTLLQMTSNCRSVAKRKVNTLKWNKTLEYFAHVHARNTYFEDLTIPKIWDFRSKANIVSMDYEVDQYEGLYEMLPNVTKYYDKKGGGLLATFFYRLTSTNKTTQMGCDYTYTNRTVVPAIHILCFFNFPLSVQLSKDMPSLFRILGFTFLAMGHLPRQISNSEFSLIDRLTYLEMDSKDLCTCVFLRTLRPKCVMHRCIHIRCMEETLSPSKFL</sequence>
<feature type="signal peptide" evidence="1">
    <location>
        <begin position="1"/>
        <end position="16"/>
    </location>
</feature>
<comment type="caution">
    <text evidence="2">The sequence shown here is derived from an EMBL/GenBank/DDBJ whole genome shotgun (WGS) entry which is preliminary data.</text>
</comment>
<protein>
    <submittedName>
        <fullName evidence="2">Uncharacterized protein</fullName>
    </submittedName>
</protein>
<dbReference type="Proteomes" id="UP000822476">
    <property type="component" value="Unassembled WGS sequence"/>
</dbReference>
<dbReference type="EMBL" id="JTDE01002466">
    <property type="protein sequence ID" value="KAF7257327.1"/>
    <property type="molecule type" value="Genomic_DNA"/>
</dbReference>
<dbReference type="AlphaFoldDB" id="A0A8S9Z2G2"/>
<dbReference type="OrthoDB" id="6307138at2759"/>
<accession>A0A8S9Z2G2</accession>
<evidence type="ECO:0000313" key="3">
    <source>
        <dbReference type="Proteomes" id="UP000822476"/>
    </source>
</evidence>
<keyword evidence="3" id="KW-1185">Reference proteome</keyword>
<gene>
    <name evidence="2" type="ORF">EG68_10002</name>
</gene>